<dbReference type="OrthoDB" id="9814692at2"/>
<dbReference type="Proteomes" id="UP000183975">
    <property type="component" value="Unassembled WGS sequence"/>
</dbReference>
<dbReference type="AlphaFoldDB" id="A0A1M6MZL9"/>
<proteinExistence type="predicted"/>
<protein>
    <submittedName>
        <fullName evidence="1">Uncharacterized protein</fullName>
    </submittedName>
</protein>
<accession>A0A1M6MZL9</accession>
<dbReference type="RefSeq" id="WP_072849344.1">
    <property type="nucleotide sequence ID" value="NZ_FRAH01000008.1"/>
</dbReference>
<evidence type="ECO:0000313" key="1">
    <source>
        <dbReference type="EMBL" id="SHJ88840.1"/>
    </source>
</evidence>
<gene>
    <name evidence="1" type="ORF">SAMN02745138_00735</name>
</gene>
<keyword evidence="2" id="KW-1185">Reference proteome</keyword>
<name>A0A1M6MZL9_9FIRM</name>
<sequence length="101" mass="12109">MLTHEKVLKVFGPYLDADPDYEVVKTSRGYTLLAWNNRREEWFSAEFCKTPEDLRDALLDAYVNYLEYVVTDEDRDPTEQEMREIQKKRQAMYEECMKEGL</sequence>
<organism evidence="1 2">
    <name type="scientific">Anaerotignum lactatifermentans DSM 14214</name>
    <dbReference type="NCBI Taxonomy" id="1121323"/>
    <lineage>
        <taxon>Bacteria</taxon>
        <taxon>Bacillati</taxon>
        <taxon>Bacillota</taxon>
        <taxon>Clostridia</taxon>
        <taxon>Lachnospirales</taxon>
        <taxon>Anaerotignaceae</taxon>
        <taxon>Anaerotignum</taxon>
    </lineage>
</organism>
<evidence type="ECO:0000313" key="2">
    <source>
        <dbReference type="Proteomes" id="UP000183975"/>
    </source>
</evidence>
<reference evidence="1 2" key="1">
    <citation type="submission" date="2016-11" db="EMBL/GenBank/DDBJ databases">
        <authorList>
            <person name="Jaros S."/>
            <person name="Januszkiewicz K."/>
            <person name="Wedrychowicz H."/>
        </authorList>
    </citation>
    <scope>NUCLEOTIDE SEQUENCE [LARGE SCALE GENOMIC DNA]</scope>
    <source>
        <strain evidence="1 2">DSM 14214</strain>
    </source>
</reference>
<dbReference type="EMBL" id="FRAH01000008">
    <property type="protein sequence ID" value="SHJ88840.1"/>
    <property type="molecule type" value="Genomic_DNA"/>
</dbReference>